<reference evidence="15" key="1">
    <citation type="submission" date="2020-08" db="EMBL/GenBank/DDBJ databases">
        <title>Plant Genome Project.</title>
        <authorList>
            <person name="Zhang R.-G."/>
        </authorList>
    </citation>
    <scope>NUCLEOTIDE SEQUENCE</scope>
    <source>
        <strain evidence="15">WSP0</strain>
        <tissue evidence="15">Leaf</tissue>
    </source>
</reference>
<dbReference type="PANTHER" id="PTHR48446">
    <property type="entry name" value="DNA-DIRECTED RNA POLYMERASE SUBUNIT BETA' N-TERMINAL SECTION"/>
    <property type="match status" value="1"/>
</dbReference>
<dbReference type="Proteomes" id="UP000823749">
    <property type="component" value="Chromosome 1"/>
</dbReference>
<dbReference type="InterPro" id="IPR007080">
    <property type="entry name" value="RNA_pol_Rpb1_1"/>
</dbReference>
<dbReference type="Pfam" id="PF04983">
    <property type="entry name" value="RNA_pol_Rpb1_3"/>
    <property type="match status" value="1"/>
</dbReference>
<dbReference type="InterPro" id="IPR006592">
    <property type="entry name" value="RNA_pol_N"/>
</dbReference>
<evidence type="ECO:0000256" key="13">
    <source>
        <dbReference type="RuleBase" id="RU004279"/>
    </source>
</evidence>
<dbReference type="GO" id="GO:0008270">
    <property type="term" value="F:zinc ion binding"/>
    <property type="evidence" value="ECO:0007669"/>
    <property type="project" value="UniProtKB-KW"/>
</dbReference>
<evidence type="ECO:0000256" key="4">
    <source>
        <dbReference type="ARBA" id="ARBA00022679"/>
    </source>
</evidence>
<dbReference type="FunFam" id="1.10.132.30:FF:000001">
    <property type="entry name" value="DNA-directed RNA polymerase subunit"/>
    <property type="match status" value="1"/>
</dbReference>
<dbReference type="Gene3D" id="1.10.150.390">
    <property type="match status" value="1"/>
</dbReference>
<dbReference type="EMBL" id="JACTNZ010000001">
    <property type="protein sequence ID" value="KAG5566847.1"/>
    <property type="molecule type" value="Genomic_DNA"/>
</dbReference>
<evidence type="ECO:0000256" key="6">
    <source>
        <dbReference type="ARBA" id="ARBA00022723"/>
    </source>
</evidence>
<keyword evidence="9 13" id="KW-0804">Transcription</keyword>
<comment type="similarity">
    <text evidence="2 13">Belongs to the RNA polymerase beta' chain family.</text>
</comment>
<dbReference type="GO" id="GO:0005634">
    <property type="term" value="C:nucleus"/>
    <property type="evidence" value="ECO:0007669"/>
    <property type="project" value="UniProtKB-SubCell"/>
</dbReference>
<evidence type="ECO:0000313" key="15">
    <source>
        <dbReference type="EMBL" id="KAG5566847.1"/>
    </source>
</evidence>
<dbReference type="SUPFAM" id="SSF64484">
    <property type="entry name" value="beta and beta-prime subunits of DNA dependent RNA-polymerase"/>
    <property type="match status" value="1"/>
</dbReference>
<organism evidence="15 16">
    <name type="scientific">Rhododendron griersonianum</name>
    <dbReference type="NCBI Taxonomy" id="479676"/>
    <lineage>
        <taxon>Eukaryota</taxon>
        <taxon>Viridiplantae</taxon>
        <taxon>Streptophyta</taxon>
        <taxon>Embryophyta</taxon>
        <taxon>Tracheophyta</taxon>
        <taxon>Spermatophyta</taxon>
        <taxon>Magnoliopsida</taxon>
        <taxon>eudicotyledons</taxon>
        <taxon>Gunneridae</taxon>
        <taxon>Pentapetalae</taxon>
        <taxon>asterids</taxon>
        <taxon>Ericales</taxon>
        <taxon>Ericaceae</taxon>
        <taxon>Ericoideae</taxon>
        <taxon>Rhodoreae</taxon>
        <taxon>Rhododendron</taxon>
    </lineage>
</organism>
<dbReference type="InterPro" id="IPR007081">
    <property type="entry name" value="RNA_pol_Rpb1_5"/>
</dbReference>
<dbReference type="InterPro" id="IPR036875">
    <property type="entry name" value="Znf_CCHC_sf"/>
</dbReference>
<dbReference type="SUPFAM" id="SSF57756">
    <property type="entry name" value="Retrovirus zinc finger-like domains"/>
    <property type="match status" value="1"/>
</dbReference>
<dbReference type="Pfam" id="PF05000">
    <property type="entry name" value="RNA_pol_Rpb1_4"/>
    <property type="match status" value="1"/>
</dbReference>
<dbReference type="GO" id="GO:0006351">
    <property type="term" value="P:DNA-templated transcription"/>
    <property type="evidence" value="ECO:0007669"/>
    <property type="project" value="InterPro"/>
</dbReference>
<dbReference type="GO" id="GO:0003899">
    <property type="term" value="F:DNA-directed RNA polymerase activity"/>
    <property type="evidence" value="ECO:0007669"/>
    <property type="project" value="UniProtKB-EC"/>
</dbReference>
<dbReference type="InterPro" id="IPR035698">
    <property type="entry name" value="RNAP_III_Rpc1_C"/>
</dbReference>
<protein>
    <recommendedName>
        <fullName evidence="13">DNA-directed RNA polymerase subunit</fullName>
        <ecNumber evidence="13">2.7.7.6</ecNumber>
    </recommendedName>
</protein>
<evidence type="ECO:0000256" key="11">
    <source>
        <dbReference type="ARBA" id="ARBA00048552"/>
    </source>
</evidence>
<keyword evidence="3 13" id="KW-0240">DNA-directed RNA polymerase</keyword>
<evidence type="ECO:0000256" key="1">
    <source>
        <dbReference type="ARBA" id="ARBA00004123"/>
    </source>
</evidence>
<dbReference type="FunFam" id="1.10.274.100:FF:000007">
    <property type="entry name" value="DNA-directed RNA polymerase subunit"/>
    <property type="match status" value="1"/>
</dbReference>
<dbReference type="GO" id="GO:0000428">
    <property type="term" value="C:DNA-directed RNA polymerase complex"/>
    <property type="evidence" value="ECO:0007669"/>
    <property type="project" value="UniProtKB-KW"/>
</dbReference>
<dbReference type="InterPro" id="IPR042102">
    <property type="entry name" value="RNA_pol_Rpb1_3_sf"/>
</dbReference>
<dbReference type="CDD" id="cd02583">
    <property type="entry name" value="RNAP_III_RPC1_N"/>
    <property type="match status" value="1"/>
</dbReference>
<evidence type="ECO:0000256" key="10">
    <source>
        <dbReference type="ARBA" id="ARBA00023242"/>
    </source>
</evidence>
<dbReference type="PANTHER" id="PTHR48446:SF1">
    <property type="entry name" value="DNA-DIRECTED RNA POLYMERASE SUBUNIT BETA' N-TERMINAL SECTION"/>
    <property type="match status" value="1"/>
</dbReference>
<dbReference type="InterPro" id="IPR015700">
    <property type="entry name" value="RPC1"/>
</dbReference>
<sequence length="1544" mass="171891">MAKKPQDGIQFTKQPYIEDVGPRKIRSIQFSMFSESDIFKCAEVEVHLGRYYDDKRLPVQHGLLDPRMGPPNKNSVCATCHGNFKDCPGHYGYLALALPVYNVGYLNTIVDILKCICKVHKWVDNHNPRCLCYANFVDGFGSLQSGLVAEKQEKRKFSRSGQQYQGSSKSGQPFYFYSRGGSSSSGGQGTRNQFQSGGFKCFKCGETGHKSSDCRKATGGRNKALFIEEVTEQGCEDDIPIYDEDICEEIGGDNEEEGYALMIKKTLLTSKDASNEDWLRTNIFYTTCNVGGRVCKMIIDSGSCENVVSQESCSRVLLPEKERVEFLKKIRNPKLEPLRKSEILKRIVKRCNSMASRMVKKATGNSTLGVNVDRSPIVDNSLEECRSAISHTKESRASISMGNMLNPDRVLSLFKKMLDEDCELLYLSDRPENLVLRNIAVPPLALRPSVFVDVGIISPSHQFVVLETYDTNCVQNGWAELQMEVAQYINSDVRGGVNMQATKPLSGFVQRLKGKQGRFRGNLSGKRVEYTGRTVISPDPNLKITEVAIPLLMARTLTYPERVSHHNIEKLRQCVRNGPNKYPGARFLRTEGALVNLMVPARKRLADELKFGQIVDRHLEDGDIARIMPWRTLRFNESVCNPYNADFDGDEMNLHVPQTEEARTEALMLMGVQNNLCTPKNGEILVASTQDFLTSSFLITRKDTFYDRAAFSLLCSYMGDGMDLVDLPTPALVKLCLIVSMFVSVEPIELWTGKQLFSVLLRPHANMRVYVNLTVREKNYSKSGETMCPNDGFVYFRNSELICGQLGKATLGNGNKDGLYSILLRDYNAYAAAACMNKLAKLSARWIGNHGFSIGIDDVQPGGRLNENKRARILEGYGKCDELIQSYNKGMLKLQPGCDAAQTLEAQISSFLNNIRETTAKVCMEELHWRNSPLIMSQCGSKGSPINISQMIACVGQQSVGGRRAPNGFIDRSLPHFPRKSKTPAAKGFVANSFYSGLTATEFFFHTMGGREGLVDTAVKTADTGYMSRRLIKALEDLSIQYDNTVRNASGAIVQFIYGDDGMDPSQMEGKGGIPLNFERLFMKVKATCPAGEQKSLYPSEIIEQSNKRLSERDMTPDGGCSDAFKTSLSEFIQECNTRLRSTRKALKLDDEQVEEENRNILENVAQNISGVTSKQLQVFSETCISRYHLKRVESGTAIGAIGAQSIGEPGTQMTLKTFHFAGVASMNVTLGVPRIKEIINASKKISTPIITAPLDRNDNLKTARMVKGRVEKTLLGQVAKSVRIVMTSRSASIVITLNMESVQASQLCINSQHVKESILRTPKIKLKEPNIKVLDARKLEIIPPADKSELHFELHSLRNKLPLVVVKGVNSVERAVINRTKVDNKEQYNLLVEGTGLQDVMGTEGINGRKTTSNHIMEVQQVIGIEAARRCIIEEIKYTMASHGMTIDLRHMMLLADLMTFKGEVLGITRYGIQKMKESVLMLASFEKTADHLFNASVNGRDDKIEGVSECIIMGIPMQIGTGILKVMQRVDEQPNPGLDPML</sequence>
<dbReference type="InterPro" id="IPR000722">
    <property type="entry name" value="RNA_pol_asu"/>
</dbReference>
<dbReference type="Gene3D" id="4.10.860.120">
    <property type="entry name" value="RNA polymerase II, clamp domain"/>
    <property type="match status" value="1"/>
</dbReference>
<dbReference type="Pfam" id="PF00623">
    <property type="entry name" value="RNA_pol_Rpb1_2"/>
    <property type="match status" value="1"/>
</dbReference>
<dbReference type="FunFam" id="1.10.150.390:FF:000006">
    <property type="entry name" value="DNA-directed RNA polymerase subunit"/>
    <property type="match status" value="1"/>
</dbReference>
<dbReference type="InterPro" id="IPR007066">
    <property type="entry name" value="RNA_pol_Rpb1_3"/>
</dbReference>
<dbReference type="Gene3D" id="6.20.50.80">
    <property type="match status" value="1"/>
</dbReference>
<dbReference type="Pfam" id="PF00098">
    <property type="entry name" value="zf-CCHC"/>
    <property type="match status" value="1"/>
</dbReference>
<evidence type="ECO:0000256" key="7">
    <source>
        <dbReference type="ARBA" id="ARBA00022833"/>
    </source>
</evidence>
<evidence type="ECO:0000256" key="9">
    <source>
        <dbReference type="ARBA" id="ARBA00023163"/>
    </source>
</evidence>
<proteinExistence type="inferred from homology"/>
<dbReference type="InterPro" id="IPR001878">
    <property type="entry name" value="Znf_CCHC"/>
</dbReference>
<keyword evidence="7" id="KW-0862">Zinc</keyword>
<keyword evidence="10" id="KW-0539">Nucleus</keyword>
<evidence type="ECO:0000259" key="14">
    <source>
        <dbReference type="PROSITE" id="PS50158"/>
    </source>
</evidence>
<comment type="catalytic activity">
    <reaction evidence="11 13">
        <text>RNA(n) + a ribonucleoside 5'-triphosphate = RNA(n+1) + diphosphate</text>
        <dbReference type="Rhea" id="RHEA:21248"/>
        <dbReference type="Rhea" id="RHEA-COMP:14527"/>
        <dbReference type="Rhea" id="RHEA-COMP:17342"/>
        <dbReference type="ChEBI" id="CHEBI:33019"/>
        <dbReference type="ChEBI" id="CHEBI:61557"/>
        <dbReference type="ChEBI" id="CHEBI:140395"/>
        <dbReference type="EC" id="2.7.7.6"/>
    </reaction>
</comment>
<keyword evidence="4 13" id="KW-0808">Transferase</keyword>
<dbReference type="Gene3D" id="2.40.40.20">
    <property type="match status" value="1"/>
</dbReference>
<dbReference type="Gene3D" id="3.30.1490.180">
    <property type="entry name" value="RNA polymerase ii"/>
    <property type="match status" value="1"/>
</dbReference>
<dbReference type="InterPro" id="IPR038120">
    <property type="entry name" value="Rpb1_funnel_sf"/>
</dbReference>
<evidence type="ECO:0000256" key="8">
    <source>
        <dbReference type="ARBA" id="ARBA00022842"/>
    </source>
</evidence>
<dbReference type="Pfam" id="PF04998">
    <property type="entry name" value="RNA_pol_Rpb1_5"/>
    <property type="match status" value="1"/>
</dbReference>
<dbReference type="InterPro" id="IPR035697">
    <property type="entry name" value="RNAP_III_RPC1_N"/>
</dbReference>
<keyword evidence="12" id="KW-0863">Zinc-finger</keyword>
<dbReference type="InterPro" id="IPR044893">
    <property type="entry name" value="RNA_pol_Rpb1_clamp_domain"/>
</dbReference>
<dbReference type="Gene3D" id="4.10.60.10">
    <property type="entry name" value="Zinc finger, CCHC-type"/>
    <property type="match status" value="1"/>
</dbReference>
<comment type="function">
    <text evidence="13">DNA-dependent RNA polymerase catalyzes the transcription of DNA into RNA using the four ribonucleoside triphosphates as substrates.</text>
</comment>
<feature type="domain" description="CCHC-type" evidence="14">
    <location>
        <begin position="200"/>
        <end position="216"/>
    </location>
</feature>
<dbReference type="EC" id="2.7.7.6" evidence="13"/>
<dbReference type="SMART" id="SM00663">
    <property type="entry name" value="RPOLA_N"/>
    <property type="match status" value="1"/>
</dbReference>
<evidence type="ECO:0000256" key="5">
    <source>
        <dbReference type="ARBA" id="ARBA00022695"/>
    </source>
</evidence>
<gene>
    <name evidence="15" type="ORF">RHGRI_002404</name>
</gene>
<comment type="subcellular location">
    <subcellularLocation>
        <location evidence="1">Nucleus</location>
    </subcellularLocation>
</comment>
<keyword evidence="8" id="KW-0460">Magnesium</keyword>
<name>A0AAV6LSL4_9ERIC</name>
<keyword evidence="6" id="KW-0479">Metal-binding</keyword>
<comment type="caution">
    <text evidence="15">The sequence shown here is derived from an EMBL/GenBank/DDBJ whole genome shotgun (WGS) entry which is preliminary data.</text>
</comment>
<evidence type="ECO:0000256" key="2">
    <source>
        <dbReference type="ARBA" id="ARBA00006460"/>
    </source>
</evidence>
<dbReference type="GO" id="GO:0003677">
    <property type="term" value="F:DNA binding"/>
    <property type="evidence" value="ECO:0007669"/>
    <property type="project" value="InterPro"/>
</dbReference>
<evidence type="ECO:0000256" key="3">
    <source>
        <dbReference type="ARBA" id="ARBA00022478"/>
    </source>
</evidence>
<dbReference type="CDD" id="cd02736">
    <property type="entry name" value="RNAP_III_Rpc1_C"/>
    <property type="match status" value="1"/>
</dbReference>
<dbReference type="InterPro" id="IPR007083">
    <property type="entry name" value="RNA_pol_Rpb1_4"/>
</dbReference>
<dbReference type="SMART" id="SM00343">
    <property type="entry name" value="ZnF_C2HC"/>
    <property type="match status" value="1"/>
</dbReference>
<dbReference type="Gene3D" id="1.10.274.100">
    <property type="entry name" value="RNA polymerase Rpb1, domain 3"/>
    <property type="match status" value="1"/>
</dbReference>
<dbReference type="PROSITE" id="PS50158">
    <property type="entry name" value="ZF_CCHC"/>
    <property type="match status" value="1"/>
</dbReference>
<evidence type="ECO:0000313" key="16">
    <source>
        <dbReference type="Proteomes" id="UP000823749"/>
    </source>
</evidence>
<keyword evidence="16" id="KW-1185">Reference proteome</keyword>
<dbReference type="Gene3D" id="1.10.132.30">
    <property type="match status" value="1"/>
</dbReference>
<dbReference type="Gene3D" id="6.10.250.2940">
    <property type="match status" value="1"/>
</dbReference>
<dbReference type="Pfam" id="PF04997">
    <property type="entry name" value="RNA_pol_Rpb1_1"/>
    <property type="match status" value="2"/>
</dbReference>
<accession>A0AAV6LSL4</accession>
<keyword evidence="5 13" id="KW-0548">Nucleotidyltransferase</keyword>
<evidence type="ECO:0000256" key="12">
    <source>
        <dbReference type="PROSITE-ProRule" id="PRU00047"/>
    </source>
</evidence>